<evidence type="ECO:0000313" key="2">
    <source>
        <dbReference type="EMBL" id="KAF1985604.1"/>
    </source>
</evidence>
<feature type="compositionally biased region" description="Basic and acidic residues" evidence="1">
    <location>
        <begin position="9"/>
        <end position="21"/>
    </location>
</feature>
<dbReference type="Proteomes" id="UP000800041">
    <property type="component" value="Unassembled WGS sequence"/>
</dbReference>
<feature type="compositionally biased region" description="Basic residues" evidence="1">
    <location>
        <begin position="35"/>
        <end position="54"/>
    </location>
</feature>
<organism evidence="2 3">
    <name type="scientific">Aulographum hederae CBS 113979</name>
    <dbReference type="NCBI Taxonomy" id="1176131"/>
    <lineage>
        <taxon>Eukaryota</taxon>
        <taxon>Fungi</taxon>
        <taxon>Dikarya</taxon>
        <taxon>Ascomycota</taxon>
        <taxon>Pezizomycotina</taxon>
        <taxon>Dothideomycetes</taxon>
        <taxon>Pleosporomycetidae</taxon>
        <taxon>Aulographales</taxon>
        <taxon>Aulographaceae</taxon>
    </lineage>
</organism>
<name>A0A6G1GXR1_9PEZI</name>
<proteinExistence type="predicted"/>
<dbReference type="AlphaFoldDB" id="A0A6G1GXR1"/>
<dbReference type="OrthoDB" id="2245989at2759"/>
<evidence type="ECO:0000256" key="1">
    <source>
        <dbReference type="SAM" id="MobiDB-lite"/>
    </source>
</evidence>
<protein>
    <recommendedName>
        <fullName evidence="4">BZIP domain-containing protein</fullName>
    </recommendedName>
</protein>
<sequence>MPQLSAIRSADEDWTGRANAKEKKKLQNRLNQRLWRMRRGAKVNKSLPKAKKKPSWSSGRSSTSDSHEPESITPSESPTTCTIISQNSNKPSTSDGSKLTAESRLCDLSPTGIRESMAEHERVFRRNYTLGSPRVDQLLTLIQFNVARALLSNIHAMGFAVDWQDYNAISPFYTKPVTFDYPSFPADLWPIPAFRDNLLKNLNTFDEDALCNDLIDFVNVTHEHTGFVVWKDPWDSSGWEVSETFMARWAWTLEGCEELIRTTNFWRRARGEDEVDASKFVGQPRVVEIEQD</sequence>
<dbReference type="InterPro" id="IPR021833">
    <property type="entry name" value="DUF3425"/>
</dbReference>
<reference evidence="2" key="1">
    <citation type="journal article" date="2020" name="Stud. Mycol.">
        <title>101 Dothideomycetes genomes: a test case for predicting lifestyles and emergence of pathogens.</title>
        <authorList>
            <person name="Haridas S."/>
            <person name="Albert R."/>
            <person name="Binder M."/>
            <person name="Bloem J."/>
            <person name="Labutti K."/>
            <person name="Salamov A."/>
            <person name="Andreopoulos B."/>
            <person name="Baker S."/>
            <person name="Barry K."/>
            <person name="Bills G."/>
            <person name="Bluhm B."/>
            <person name="Cannon C."/>
            <person name="Castanera R."/>
            <person name="Culley D."/>
            <person name="Daum C."/>
            <person name="Ezra D."/>
            <person name="Gonzalez J."/>
            <person name="Henrissat B."/>
            <person name="Kuo A."/>
            <person name="Liang C."/>
            <person name="Lipzen A."/>
            <person name="Lutzoni F."/>
            <person name="Magnuson J."/>
            <person name="Mondo S."/>
            <person name="Nolan M."/>
            <person name="Ohm R."/>
            <person name="Pangilinan J."/>
            <person name="Park H.-J."/>
            <person name="Ramirez L."/>
            <person name="Alfaro M."/>
            <person name="Sun H."/>
            <person name="Tritt A."/>
            <person name="Yoshinaga Y."/>
            <person name="Zwiers L.-H."/>
            <person name="Turgeon B."/>
            <person name="Goodwin S."/>
            <person name="Spatafora J."/>
            <person name="Crous P."/>
            <person name="Grigoriev I."/>
        </authorList>
    </citation>
    <scope>NUCLEOTIDE SEQUENCE</scope>
    <source>
        <strain evidence="2">CBS 113979</strain>
    </source>
</reference>
<dbReference type="EMBL" id="ML977161">
    <property type="protein sequence ID" value="KAF1985604.1"/>
    <property type="molecule type" value="Genomic_DNA"/>
</dbReference>
<dbReference type="PANTHER" id="PTHR38116:SF1">
    <property type="entry name" value="BZIP DOMAIN-CONTAINING PROTEIN"/>
    <property type="match status" value="1"/>
</dbReference>
<keyword evidence="3" id="KW-1185">Reference proteome</keyword>
<feature type="compositionally biased region" description="Low complexity" evidence="1">
    <location>
        <begin position="55"/>
        <end position="64"/>
    </location>
</feature>
<dbReference type="Pfam" id="PF11905">
    <property type="entry name" value="DUF3425"/>
    <property type="match status" value="1"/>
</dbReference>
<evidence type="ECO:0000313" key="3">
    <source>
        <dbReference type="Proteomes" id="UP000800041"/>
    </source>
</evidence>
<evidence type="ECO:0008006" key="4">
    <source>
        <dbReference type="Google" id="ProtNLM"/>
    </source>
</evidence>
<accession>A0A6G1GXR1</accession>
<gene>
    <name evidence="2" type="ORF">K402DRAFT_413184</name>
</gene>
<dbReference type="PANTHER" id="PTHR38116">
    <property type="entry name" value="CHROMOSOME 7, WHOLE GENOME SHOTGUN SEQUENCE"/>
    <property type="match status" value="1"/>
</dbReference>
<feature type="region of interest" description="Disordered" evidence="1">
    <location>
        <begin position="1"/>
        <end position="101"/>
    </location>
</feature>
<feature type="compositionally biased region" description="Polar residues" evidence="1">
    <location>
        <begin position="72"/>
        <end position="97"/>
    </location>
</feature>